<feature type="non-terminal residue" evidence="1">
    <location>
        <position position="1"/>
    </location>
</feature>
<reference evidence="1" key="1">
    <citation type="submission" date="2022-07" db="EMBL/GenBank/DDBJ databases">
        <title>Phylogenomic reconstructions and comparative analyses of Kickxellomycotina fungi.</title>
        <authorList>
            <person name="Reynolds N.K."/>
            <person name="Stajich J.E."/>
            <person name="Barry K."/>
            <person name="Grigoriev I.V."/>
            <person name="Crous P."/>
            <person name="Smith M.E."/>
        </authorList>
    </citation>
    <scope>NUCLEOTIDE SEQUENCE</scope>
    <source>
        <strain evidence="1">CBS 109366</strain>
    </source>
</reference>
<sequence>RRGGAEEEAQAQPVAHAQPAGHRRRSASGGARRAGAKVRGAQDQSLGRRPAGAARRRGLGL</sequence>
<gene>
    <name evidence="1" type="ORF">IWQ57_006054</name>
</gene>
<name>A0ACC1JKY9_9FUNG</name>
<protein>
    <submittedName>
        <fullName evidence="1">Uncharacterized protein</fullName>
    </submittedName>
</protein>
<comment type="caution">
    <text evidence="1">The sequence shown here is derived from an EMBL/GenBank/DDBJ whole genome shotgun (WGS) entry which is preliminary data.</text>
</comment>
<proteinExistence type="predicted"/>
<feature type="non-terminal residue" evidence="1">
    <location>
        <position position="61"/>
    </location>
</feature>
<accession>A0ACC1JKY9</accession>
<keyword evidence="2" id="KW-1185">Reference proteome</keyword>
<evidence type="ECO:0000313" key="2">
    <source>
        <dbReference type="Proteomes" id="UP001140234"/>
    </source>
</evidence>
<dbReference type="Proteomes" id="UP001140234">
    <property type="component" value="Unassembled WGS sequence"/>
</dbReference>
<evidence type="ECO:0000313" key="1">
    <source>
        <dbReference type="EMBL" id="KAJ2761428.1"/>
    </source>
</evidence>
<dbReference type="EMBL" id="JANBUJ010003228">
    <property type="protein sequence ID" value="KAJ2761428.1"/>
    <property type="molecule type" value="Genomic_DNA"/>
</dbReference>
<organism evidence="1 2">
    <name type="scientific">Coemansia nantahalensis</name>
    <dbReference type="NCBI Taxonomy" id="2789366"/>
    <lineage>
        <taxon>Eukaryota</taxon>
        <taxon>Fungi</taxon>
        <taxon>Fungi incertae sedis</taxon>
        <taxon>Zoopagomycota</taxon>
        <taxon>Kickxellomycotina</taxon>
        <taxon>Kickxellomycetes</taxon>
        <taxon>Kickxellales</taxon>
        <taxon>Kickxellaceae</taxon>
        <taxon>Coemansia</taxon>
    </lineage>
</organism>